<gene>
    <name evidence="2" type="ORF">M440DRAFT_1199052</name>
</gene>
<protein>
    <submittedName>
        <fullName evidence="2">Uncharacterized protein</fullName>
    </submittedName>
</protein>
<evidence type="ECO:0000256" key="1">
    <source>
        <dbReference type="SAM" id="MobiDB-lite"/>
    </source>
</evidence>
<accession>A0A2T4CAT9</accession>
<proteinExistence type="predicted"/>
<dbReference type="AlphaFoldDB" id="A0A2T4CAT9"/>
<evidence type="ECO:0000313" key="3">
    <source>
        <dbReference type="Proteomes" id="UP000240760"/>
    </source>
</evidence>
<keyword evidence="3" id="KW-1185">Reference proteome</keyword>
<evidence type="ECO:0000313" key="2">
    <source>
        <dbReference type="EMBL" id="PTB78660.1"/>
    </source>
</evidence>
<name>A0A2T4CAT9_TRILO</name>
<organism evidence="2 3">
    <name type="scientific">Trichoderma longibrachiatum ATCC 18648</name>
    <dbReference type="NCBI Taxonomy" id="983965"/>
    <lineage>
        <taxon>Eukaryota</taxon>
        <taxon>Fungi</taxon>
        <taxon>Dikarya</taxon>
        <taxon>Ascomycota</taxon>
        <taxon>Pezizomycotina</taxon>
        <taxon>Sordariomycetes</taxon>
        <taxon>Hypocreomycetidae</taxon>
        <taxon>Hypocreales</taxon>
        <taxon>Hypocreaceae</taxon>
        <taxon>Trichoderma</taxon>
    </lineage>
</organism>
<sequence length="152" mass="16943">MPSWAGCSRRQSRPLPSQLPSAEEGDLAYSLVATRRQKLILSRVVKYIDHLGVRAFEIKQGEKRAMNRSRGWAFRRDAMNRAAAMLVGPNRNANRSAQVTTNTMHLGRSGRRVALIDRASQIVNPFGQSAGVVPLPMRSSPFENSSRRLSLL</sequence>
<dbReference type="EMBL" id="KZ679129">
    <property type="protein sequence ID" value="PTB78660.1"/>
    <property type="molecule type" value="Genomic_DNA"/>
</dbReference>
<dbReference type="Proteomes" id="UP000240760">
    <property type="component" value="Unassembled WGS sequence"/>
</dbReference>
<reference evidence="2 3" key="1">
    <citation type="submission" date="2016-07" db="EMBL/GenBank/DDBJ databases">
        <title>Multiple horizontal gene transfer events from other fungi enriched the ability of initially mycotrophic Trichoderma (Ascomycota) to feed on dead plant biomass.</title>
        <authorList>
            <consortium name="DOE Joint Genome Institute"/>
            <person name="Aerts A."/>
            <person name="Atanasova L."/>
            <person name="Chenthamara K."/>
            <person name="Zhang J."/>
            <person name="Grujic M."/>
            <person name="Henrissat B."/>
            <person name="Kuo A."/>
            <person name="Salamov A."/>
            <person name="Lipzen A."/>
            <person name="Labutti K."/>
            <person name="Barry K."/>
            <person name="Miao Y."/>
            <person name="Rahimi M.J."/>
            <person name="Shen Q."/>
            <person name="Grigoriev I.V."/>
            <person name="Kubicek C.P."/>
            <person name="Druzhinina I.S."/>
        </authorList>
    </citation>
    <scope>NUCLEOTIDE SEQUENCE [LARGE SCALE GENOMIC DNA]</scope>
    <source>
        <strain evidence="2 3">ATCC 18648</strain>
    </source>
</reference>
<feature type="region of interest" description="Disordered" evidence="1">
    <location>
        <begin position="1"/>
        <end position="21"/>
    </location>
</feature>